<dbReference type="GO" id="GO:0001228">
    <property type="term" value="F:DNA-binding transcription activator activity, RNA polymerase II-specific"/>
    <property type="evidence" value="ECO:0007669"/>
    <property type="project" value="Ensembl"/>
</dbReference>
<evidence type="ECO:0000313" key="11">
    <source>
        <dbReference type="Proteomes" id="UP000694559"/>
    </source>
</evidence>
<accession>A0A8C6XRA4</accession>
<keyword evidence="5" id="KW-0862">Zinc</keyword>
<evidence type="ECO:0000259" key="9">
    <source>
        <dbReference type="PROSITE" id="PS50157"/>
    </source>
</evidence>
<reference evidence="10" key="1">
    <citation type="submission" date="2025-08" db="UniProtKB">
        <authorList>
            <consortium name="Ensembl"/>
        </authorList>
    </citation>
    <scope>IDENTIFICATION</scope>
</reference>
<dbReference type="PANTHER" id="PTHR23235:SF64">
    <property type="entry name" value="KRUEPPEL-LIKE FACTOR 10"/>
    <property type="match status" value="1"/>
</dbReference>
<feature type="region of interest" description="Disordered" evidence="8">
    <location>
        <begin position="1"/>
        <end position="136"/>
    </location>
</feature>
<dbReference type="OrthoDB" id="4748970at2759"/>
<dbReference type="Proteomes" id="UP000694559">
    <property type="component" value="Unplaced"/>
</dbReference>
<evidence type="ECO:0000256" key="6">
    <source>
        <dbReference type="ARBA" id="ARBA00023242"/>
    </source>
</evidence>
<evidence type="ECO:0000256" key="5">
    <source>
        <dbReference type="ARBA" id="ARBA00022833"/>
    </source>
</evidence>
<dbReference type="FunFam" id="3.30.160.60:FF:000018">
    <property type="entry name" value="Krueppel-like factor 15"/>
    <property type="match status" value="1"/>
</dbReference>
<evidence type="ECO:0000256" key="7">
    <source>
        <dbReference type="PROSITE-ProRule" id="PRU00042"/>
    </source>
</evidence>
<dbReference type="GO" id="GO:0045672">
    <property type="term" value="P:positive regulation of osteoclast differentiation"/>
    <property type="evidence" value="ECO:0007669"/>
    <property type="project" value="Ensembl"/>
</dbReference>
<dbReference type="InterPro" id="IPR013087">
    <property type="entry name" value="Znf_C2H2_type"/>
</dbReference>
<evidence type="ECO:0000256" key="2">
    <source>
        <dbReference type="ARBA" id="ARBA00022723"/>
    </source>
</evidence>
<dbReference type="GO" id="GO:0000978">
    <property type="term" value="F:RNA polymerase II cis-regulatory region sequence-specific DNA binding"/>
    <property type="evidence" value="ECO:0007669"/>
    <property type="project" value="Ensembl"/>
</dbReference>
<feature type="domain" description="C2H2-type" evidence="9">
    <location>
        <begin position="610"/>
        <end position="637"/>
    </location>
</feature>
<evidence type="ECO:0000256" key="4">
    <source>
        <dbReference type="ARBA" id="ARBA00022771"/>
    </source>
</evidence>
<feature type="compositionally biased region" description="Polar residues" evidence="8">
    <location>
        <begin position="362"/>
        <end position="371"/>
    </location>
</feature>
<dbReference type="Ensembl" id="ENSNNAT00000018642.1">
    <property type="protein sequence ID" value="ENSNNAP00000017755.1"/>
    <property type="gene ID" value="ENSNNAG00000011882.1"/>
</dbReference>
<evidence type="ECO:0000256" key="1">
    <source>
        <dbReference type="ARBA" id="ARBA00004123"/>
    </source>
</evidence>
<dbReference type="GO" id="GO:0030282">
    <property type="term" value="P:bone mineralization"/>
    <property type="evidence" value="ECO:0007669"/>
    <property type="project" value="Ensembl"/>
</dbReference>
<feature type="domain" description="C2H2-type" evidence="9">
    <location>
        <begin position="580"/>
        <end position="609"/>
    </location>
</feature>
<keyword evidence="2" id="KW-0479">Metal-binding</keyword>
<gene>
    <name evidence="10" type="primary">KLF10</name>
</gene>
<feature type="domain" description="C2H2-type" evidence="9">
    <location>
        <begin position="550"/>
        <end position="579"/>
    </location>
</feature>
<evidence type="ECO:0000256" key="8">
    <source>
        <dbReference type="SAM" id="MobiDB-lite"/>
    </source>
</evidence>
<organism evidence="10 11">
    <name type="scientific">Naja naja</name>
    <name type="common">Indian cobra</name>
    <dbReference type="NCBI Taxonomy" id="35670"/>
    <lineage>
        <taxon>Eukaryota</taxon>
        <taxon>Metazoa</taxon>
        <taxon>Chordata</taxon>
        <taxon>Craniata</taxon>
        <taxon>Vertebrata</taxon>
        <taxon>Euteleostomi</taxon>
        <taxon>Lepidosauria</taxon>
        <taxon>Squamata</taxon>
        <taxon>Bifurcata</taxon>
        <taxon>Unidentata</taxon>
        <taxon>Episquamata</taxon>
        <taxon>Toxicofera</taxon>
        <taxon>Serpentes</taxon>
        <taxon>Colubroidea</taxon>
        <taxon>Elapidae</taxon>
        <taxon>Elapinae</taxon>
        <taxon>Naja</taxon>
    </lineage>
</organism>
<dbReference type="AlphaFoldDB" id="A0A8C6XRA4"/>
<feature type="compositionally biased region" description="Gly residues" evidence="8">
    <location>
        <begin position="11"/>
        <end position="25"/>
    </location>
</feature>
<dbReference type="Pfam" id="PF00096">
    <property type="entry name" value="zf-C2H2"/>
    <property type="match status" value="3"/>
</dbReference>
<sequence>MQARNRKARGEAGGGSGFRGRGRNGSGSATPGWPRDASGKVGVAEAEKTRRFPSLAFPPLLVTGLGGNVRPQSGPLPHHHDPPLESGARAARREGSFNRPAPFAPFMRRPRGCGANRAGAGRRWAAGPLRPRSGPSRRALVLEPFWEGGMPPCSDEPANPPTRLRLQAWERLADGERGRGGGGERRPQEKEEGMEMIAKKQCLKKCYWNYTNEKSAFEAVEALMSMSCSWKSDFKKYAERRPMTPASDTSEEFEDNLLPPADFRTIPAFCLTPPYSPSADLEMSQAVHPAASAPPCVQDKPYPDLSDQVFTASPKETQTVPVPRILRAQATSVIRHTADAQLCSSITCPARTDHVRKYNDNMEANQNGTTKSHSEDNTEEKQNLSCKSILLNTAFPEDKLPAIKESKSPLQAISPVPFPQTVLDTSPSVPVYPSQVAPPSSVQVGGVSSMPLVCQMVPLSANNSVVTAIVSNTPCGQLPSNLCHPMVLMGTQVPKATVMFVVPQTVVQNAKAPVTSPHSTRLSPIAPAPGLAPPATKITPSVDSLRTRSHVCNYLGCGKTYFKSSHLKAHVRTHTGEKPFSCSWKGCERRFARSDELSRHRRTHTGEKKFACPMCSRRFMRSDHLTKHARRHLSAKKLPNWQMEVSKLNDIVTPHTSVADQ</sequence>
<dbReference type="GeneTree" id="ENSGT00940000159405"/>
<dbReference type="GO" id="GO:0001046">
    <property type="term" value="F:core promoter sequence-specific DNA binding"/>
    <property type="evidence" value="ECO:0007669"/>
    <property type="project" value="Ensembl"/>
</dbReference>
<dbReference type="Gene3D" id="3.30.160.60">
    <property type="entry name" value="Classic Zinc Finger"/>
    <property type="match status" value="3"/>
</dbReference>
<dbReference type="SMART" id="SM00355">
    <property type="entry name" value="ZnF_C2H2"/>
    <property type="match status" value="3"/>
</dbReference>
<evidence type="ECO:0000256" key="3">
    <source>
        <dbReference type="ARBA" id="ARBA00022737"/>
    </source>
</evidence>
<dbReference type="GO" id="GO:0035019">
    <property type="term" value="P:somatic stem cell population maintenance"/>
    <property type="evidence" value="ECO:0007669"/>
    <property type="project" value="Ensembl"/>
</dbReference>
<proteinExistence type="predicted"/>
<keyword evidence="11" id="KW-1185">Reference proteome</keyword>
<keyword evidence="4 7" id="KW-0863">Zinc-finger</keyword>
<feature type="compositionally biased region" description="Low complexity" evidence="8">
    <location>
        <begin position="99"/>
        <end position="136"/>
    </location>
</feature>
<dbReference type="PROSITE" id="PS00028">
    <property type="entry name" value="ZINC_FINGER_C2H2_1"/>
    <property type="match status" value="3"/>
</dbReference>
<dbReference type="InterPro" id="IPR036236">
    <property type="entry name" value="Znf_C2H2_sf"/>
</dbReference>
<keyword evidence="3" id="KW-0677">Repeat</keyword>
<name>A0A8C6XRA4_NAJNA</name>
<dbReference type="PROSITE" id="PS50157">
    <property type="entry name" value="ZINC_FINGER_C2H2_2"/>
    <property type="match status" value="3"/>
</dbReference>
<protein>
    <submittedName>
        <fullName evidence="10">KLF transcription factor 10</fullName>
    </submittedName>
</protein>
<feature type="region of interest" description="Disordered" evidence="8">
    <location>
        <begin position="174"/>
        <end position="193"/>
    </location>
</feature>
<feature type="region of interest" description="Disordered" evidence="8">
    <location>
        <begin position="362"/>
        <end position="383"/>
    </location>
</feature>
<dbReference type="GO" id="GO:0005634">
    <property type="term" value="C:nucleus"/>
    <property type="evidence" value="ECO:0007669"/>
    <property type="project" value="UniProtKB-SubCell"/>
</dbReference>
<evidence type="ECO:0000313" key="10">
    <source>
        <dbReference type="Ensembl" id="ENSNNAP00000017755.1"/>
    </source>
</evidence>
<dbReference type="GO" id="GO:0008270">
    <property type="term" value="F:zinc ion binding"/>
    <property type="evidence" value="ECO:0007669"/>
    <property type="project" value="UniProtKB-KW"/>
</dbReference>
<dbReference type="FunFam" id="3.30.160.60:FF:000926">
    <property type="entry name" value="Kruppel like factor 13"/>
    <property type="match status" value="1"/>
</dbReference>
<dbReference type="GO" id="GO:0009267">
    <property type="term" value="P:cellular response to starvation"/>
    <property type="evidence" value="ECO:0007669"/>
    <property type="project" value="Ensembl"/>
</dbReference>
<feature type="compositionally biased region" description="Basic and acidic residues" evidence="8">
    <location>
        <begin position="372"/>
        <end position="382"/>
    </location>
</feature>
<dbReference type="FunFam" id="3.30.160.60:FF:000125">
    <property type="entry name" value="Putative zinc finger protein 143"/>
    <property type="match status" value="1"/>
</dbReference>
<dbReference type="GO" id="GO:0007623">
    <property type="term" value="P:circadian rhythm"/>
    <property type="evidence" value="ECO:0007669"/>
    <property type="project" value="Ensembl"/>
</dbReference>
<comment type="subcellular location">
    <subcellularLocation>
        <location evidence="1">Nucleus</location>
    </subcellularLocation>
</comment>
<dbReference type="CDD" id="cd21572">
    <property type="entry name" value="KLF10_N"/>
    <property type="match status" value="1"/>
</dbReference>
<dbReference type="OMA" id="HRSHICD"/>
<reference evidence="10" key="2">
    <citation type="submission" date="2025-09" db="UniProtKB">
        <authorList>
            <consortium name="Ensembl"/>
        </authorList>
    </citation>
    <scope>IDENTIFICATION</scope>
</reference>
<keyword evidence="6" id="KW-0539">Nucleus</keyword>
<dbReference type="GO" id="GO:0045892">
    <property type="term" value="P:negative regulation of DNA-templated transcription"/>
    <property type="evidence" value="ECO:0007669"/>
    <property type="project" value="Ensembl"/>
</dbReference>
<dbReference type="SUPFAM" id="SSF57667">
    <property type="entry name" value="beta-beta-alpha zinc fingers"/>
    <property type="match status" value="2"/>
</dbReference>
<dbReference type="PANTHER" id="PTHR23235">
    <property type="entry name" value="KRUEPPEL-LIKE TRANSCRIPTION FACTOR"/>
    <property type="match status" value="1"/>
</dbReference>